<organism evidence="7 8">
    <name type="scientific">Porites evermanni</name>
    <dbReference type="NCBI Taxonomy" id="104178"/>
    <lineage>
        <taxon>Eukaryota</taxon>
        <taxon>Metazoa</taxon>
        <taxon>Cnidaria</taxon>
        <taxon>Anthozoa</taxon>
        <taxon>Hexacorallia</taxon>
        <taxon>Scleractinia</taxon>
        <taxon>Fungiina</taxon>
        <taxon>Poritidae</taxon>
        <taxon>Porites</taxon>
    </lineage>
</organism>
<evidence type="ECO:0000256" key="5">
    <source>
        <dbReference type="SAM" id="SignalP"/>
    </source>
</evidence>
<feature type="domain" description="CUB" evidence="6">
    <location>
        <begin position="263"/>
        <end position="380"/>
    </location>
</feature>
<keyword evidence="5" id="KW-0732">Signal</keyword>
<feature type="signal peptide" evidence="5">
    <location>
        <begin position="1"/>
        <end position="24"/>
    </location>
</feature>
<dbReference type="InterPro" id="IPR000859">
    <property type="entry name" value="CUB_dom"/>
</dbReference>
<keyword evidence="4" id="KW-0812">Transmembrane</keyword>
<feature type="region of interest" description="Disordered" evidence="3">
    <location>
        <begin position="548"/>
        <end position="581"/>
    </location>
</feature>
<keyword evidence="1" id="KW-1015">Disulfide bond</keyword>
<dbReference type="PANTHER" id="PTHR47635:SF2">
    <property type="entry name" value="LAMG-LIKE JELLYROLL FOLD DOMAIN-CONTAINING PROTEIN"/>
    <property type="match status" value="1"/>
</dbReference>
<comment type="caution">
    <text evidence="7">The sequence shown here is derived from an EMBL/GenBank/DDBJ whole genome shotgun (WGS) entry which is preliminary data.</text>
</comment>
<reference evidence="7 8" key="1">
    <citation type="submission" date="2022-05" db="EMBL/GenBank/DDBJ databases">
        <authorList>
            <consortium name="Genoscope - CEA"/>
            <person name="William W."/>
        </authorList>
    </citation>
    <scope>NUCLEOTIDE SEQUENCE [LARGE SCALE GENOMIC DNA]</scope>
</reference>
<dbReference type="EMBL" id="CALNXI010001597">
    <property type="protein sequence ID" value="CAH3172975.1"/>
    <property type="molecule type" value="Genomic_DNA"/>
</dbReference>
<evidence type="ECO:0000256" key="4">
    <source>
        <dbReference type="SAM" id="Phobius"/>
    </source>
</evidence>
<dbReference type="SUPFAM" id="SSF49854">
    <property type="entry name" value="Spermadhesin, CUB domain"/>
    <property type="match status" value="1"/>
</dbReference>
<keyword evidence="8" id="KW-1185">Reference proteome</keyword>
<evidence type="ECO:0000256" key="2">
    <source>
        <dbReference type="PROSITE-ProRule" id="PRU00059"/>
    </source>
</evidence>
<evidence type="ECO:0000259" key="6">
    <source>
        <dbReference type="PROSITE" id="PS01180"/>
    </source>
</evidence>
<keyword evidence="4" id="KW-0472">Membrane</keyword>
<evidence type="ECO:0000256" key="1">
    <source>
        <dbReference type="ARBA" id="ARBA00023157"/>
    </source>
</evidence>
<sequence>MWLRCSYRTVFTLVFVAFPLIGFCQDVLPYPVGLYPLNNIHKTDDASCYGNLGGTAKDAHLVTGPLSEPDTAYEFAGSSTSYIDIPQLQHFDADTSITILVWILQTGQAGSVFKYGNSDREVGRCLSSMTYSLELYTSRTYSFSAQFVEPNGESVSLSNNTVTLVNKWRYAGVSYNHNSGTATLWIDGNDVQRKNLKKLKLCTDGKIRIGGREEEGKSFQGRISCLQIYDKELTTMEVTAVKNRCFNGSQPPVDCTKASVQSCGVSMSTLSGTFSSPGYPTGYPYDTACKWDIKVPSGYIITLKFRVFNLEKSHSLWPECPDYVIVRDGINSWSKPLKSLCGGQTGWEEEIVSSGNVMRVEFNTDRERSAPGFTAEYTASKISKDESDEKGLIDFSRHYTGIVIGVACAAIFAILAIMIFSHTRRRLRGNRSDTLTRRQSMPFSDNDVFQQNAPPTYDDVMRFPELYPPTPCQGSLANTPAATPRRGSPVSTPTLPHRLLNPPRSPAVIPKVGTPIGMPLLNTWRGSSTPPSTSRVSLQRGISPLARAELTPQHSRPADHLSSDEQDGDEDDEELPPYPGTVNVASVLNQVRETLELSRLATRQTSNPSLSDSSNSSDSNDNRTVGGQRRPCDTRAAVLDNTGDVQTSLEPNRVQSGDNNTGDLDNPWVSSKVARVAPPGRTLRSIESDV</sequence>
<proteinExistence type="predicted"/>
<gene>
    <name evidence="7" type="ORF">PEVE_00008718</name>
</gene>
<dbReference type="Gene3D" id="2.60.120.200">
    <property type="match status" value="1"/>
</dbReference>
<accession>A0ABN8R1S7</accession>
<dbReference type="PANTHER" id="PTHR47635">
    <property type="entry name" value="CUB DOMAIN-CONTAINING PROTEIN"/>
    <property type="match status" value="1"/>
</dbReference>
<feature type="transmembrane region" description="Helical" evidence="4">
    <location>
        <begin position="399"/>
        <end position="421"/>
    </location>
</feature>
<evidence type="ECO:0000313" key="7">
    <source>
        <dbReference type="EMBL" id="CAH3172975.1"/>
    </source>
</evidence>
<evidence type="ECO:0000313" key="8">
    <source>
        <dbReference type="Proteomes" id="UP001159427"/>
    </source>
</evidence>
<dbReference type="Pfam" id="PF00431">
    <property type="entry name" value="CUB"/>
    <property type="match status" value="1"/>
</dbReference>
<dbReference type="InterPro" id="IPR013320">
    <property type="entry name" value="ConA-like_dom_sf"/>
</dbReference>
<dbReference type="InterPro" id="IPR035914">
    <property type="entry name" value="Sperma_CUB_dom_sf"/>
</dbReference>
<feature type="compositionally biased region" description="Low complexity" evidence="3">
    <location>
        <begin position="606"/>
        <end position="619"/>
    </location>
</feature>
<feature type="compositionally biased region" description="Acidic residues" evidence="3">
    <location>
        <begin position="564"/>
        <end position="575"/>
    </location>
</feature>
<feature type="region of interest" description="Disordered" evidence="3">
    <location>
        <begin position="468"/>
        <end position="511"/>
    </location>
</feature>
<feature type="region of interest" description="Disordered" evidence="3">
    <location>
        <begin position="599"/>
        <end position="690"/>
    </location>
</feature>
<dbReference type="PROSITE" id="PS01180">
    <property type="entry name" value="CUB"/>
    <property type="match status" value="1"/>
</dbReference>
<dbReference type="SMART" id="SM00042">
    <property type="entry name" value="CUB"/>
    <property type="match status" value="1"/>
</dbReference>
<protein>
    <recommendedName>
        <fullName evidence="6">CUB domain-containing protein</fullName>
    </recommendedName>
</protein>
<dbReference type="Gene3D" id="2.60.120.290">
    <property type="entry name" value="Spermadhesin, CUB domain"/>
    <property type="match status" value="1"/>
</dbReference>
<evidence type="ECO:0000256" key="3">
    <source>
        <dbReference type="SAM" id="MobiDB-lite"/>
    </source>
</evidence>
<name>A0ABN8R1S7_9CNID</name>
<dbReference type="Pfam" id="PF13385">
    <property type="entry name" value="Laminin_G_3"/>
    <property type="match status" value="1"/>
</dbReference>
<feature type="compositionally biased region" description="Polar residues" evidence="3">
    <location>
        <begin position="472"/>
        <end position="481"/>
    </location>
</feature>
<dbReference type="SUPFAM" id="SSF49899">
    <property type="entry name" value="Concanavalin A-like lectins/glucanases"/>
    <property type="match status" value="1"/>
</dbReference>
<keyword evidence="4" id="KW-1133">Transmembrane helix</keyword>
<dbReference type="Proteomes" id="UP001159427">
    <property type="component" value="Unassembled WGS sequence"/>
</dbReference>
<feature type="compositionally biased region" description="Polar residues" evidence="3">
    <location>
        <begin position="643"/>
        <end position="663"/>
    </location>
</feature>
<dbReference type="CDD" id="cd00041">
    <property type="entry name" value="CUB"/>
    <property type="match status" value="1"/>
</dbReference>
<comment type="caution">
    <text evidence="2">Lacks conserved residue(s) required for the propagation of feature annotation.</text>
</comment>
<feature type="chain" id="PRO_5045393415" description="CUB domain-containing protein" evidence="5">
    <location>
        <begin position="25"/>
        <end position="690"/>
    </location>
</feature>